<keyword evidence="1" id="KW-0812">Transmembrane</keyword>
<dbReference type="WBParaSite" id="nOo.2.0.1.t11655-RA">
    <property type="protein sequence ID" value="nOo.2.0.1.t11655-RA"/>
    <property type="gene ID" value="nOo.2.0.1.g11655"/>
</dbReference>
<gene>
    <name evidence="2" type="ORF">NOO_LOCUS11655</name>
</gene>
<evidence type="ECO:0000256" key="1">
    <source>
        <dbReference type="SAM" id="Phobius"/>
    </source>
</evidence>
<reference evidence="2 3" key="2">
    <citation type="submission" date="2018-08" db="EMBL/GenBank/DDBJ databases">
        <authorList>
            <person name="Laetsch R D."/>
            <person name="Stevens L."/>
            <person name="Kumar S."/>
            <person name="Blaxter L. M."/>
        </authorList>
    </citation>
    <scope>NUCLEOTIDE SEQUENCE [LARGE SCALE GENOMIC DNA]</scope>
</reference>
<reference evidence="4" key="1">
    <citation type="submission" date="2016-06" db="UniProtKB">
        <authorList>
            <consortium name="WormBaseParasite"/>
        </authorList>
    </citation>
    <scope>IDENTIFICATION</scope>
</reference>
<dbReference type="Proteomes" id="UP000271087">
    <property type="component" value="Unassembled WGS sequence"/>
</dbReference>
<organism evidence="4">
    <name type="scientific">Onchocerca ochengi</name>
    <name type="common">Filarial nematode worm</name>
    <dbReference type="NCBI Taxonomy" id="42157"/>
    <lineage>
        <taxon>Eukaryota</taxon>
        <taxon>Metazoa</taxon>
        <taxon>Ecdysozoa</taxon>
        <taxon>Nematoda</taxon>
        <taxon>Chromadorea</taxon>
        <taxon>Rhabditida</taxon>
        <taxon>Spirurina</taxon>
        <taxon>Spiruromorpha</taxon>
        <taxon>Filarioidea</taxon>
        <taxon>Onchocercidae</taxon>
        <taxon>Onchocerca</taxon>
    </lineage>
</organism>
<sequence length="198" mass="22626">MNSADRLCVVTFPVYYYIHQKQLTCSLIVAQYVITIIAVGSTVIASLPEPMRYISHFCLLPQVYNSYFYAALMLLSSIASLFSIILMVIVVVMLKKKFGEQFLSSHSYNRDLTHFLENQKRYTQTALISCCFTFCNSRCGAITSAMYLYDGSTYKVTVHYDVLHTFISLEFFQYGVDIYLSAKGPSECYNSWIPMANL</sequence>
<name>A0A182EU26_ONCOC</name>
<feature type="transmembrane region" description="Helical" evidence="1">
    <location>
        <begin position="27"/>
        <end position="47"/>
    </location>
</feature>
<dbReference type="AlphaFoldDB" id="A0A182EU26"/>
<dbReference type="OrthoDB" id="5851336at2759"/>
<accession>A0A182EU26</accession>
<evidence type="ECO:0000313" key="2">
    <source>
        <dbReference type="EMBL" id="VDM96712.1"/>
    </source>
</evidence>
<keyword evidence="1" id="KW-0472">Membrane</keyword>
<keyword evidence="3" id="KW-1185">Reference proteome</keyword>
<evidence type="ECO:0000313" key="3">
    <source>
        <dbReference type="Proteomes" id="UP000271087"/>
    </source>
</evidence>
<dbReference type="EMBL" id="UYRW01008484">
    <property type="protein sequence ID" value="VDM96712.1"/>
    <property type="molecule type" value="Genomic_DNA"/>
</dbReference>
<protein>
    <submittedName>
        <fullName evidence="4">G_PROTEIN_RECEP_F1_2 domain-containing protein</fullName>
    </submittedName>
</protein>
<feature type="transmembrane region" description="Helical" evidence="1">
    <location>
        <begin position="67"/>
        <end position="94"/>
    </location>
</feature>
<proteinExistence type="predicted"/>
<keyword evidence="1" id="KW-1133">Transmembrane helix</keyword>
<evidence type="ECO:0000313" key="4">
    <source>
        <dbReference type="WBParaSite" id="nOo.2.0.1.t11655-RA"/>
    </source>
</evidence>